<name>A0A812T0V2_9DINO</name>
<feature type="transmembrane region" description="Helical" evidence="1">
    <location>
        <begin position="637"/>
        <end position="657"/>
    </location>
</feature>
<evidence type="ECO:0000313" key="2">
    <source>
        <dbReference type="EMBL" id="CAE7500746.1"/>
    </source>
</evidence>
<dbReference type="EMBL" id="CAJNJA010022842">
    <property type="protein sequence ID" value="CAE7500746.1"/>
    <property type="molecule type" value="Genomic_DNA"/>
</dbReference>
<dbReference type="InterPro" id="IPR035897">
    <property type="entry name" value="Toll_tir_struct_dom_sf"/>
</dbReference>
<keyword evidence="1" id="KW-1133">Transmembrane helix</keyword>
<dbReference type="PANTHER" id="PTHR11319">
    <property type="entry name" value="G PROTEIN-COUPLED RECEPTOR-RELATED"/>
    <property type="match status" value="1"/>
</dbReference>
<evidence type="ECO:0000256" key="1">
    <source>
        <dbReference type="SAM" id="Phobius"/>
    </source>
</evidence>
<gene>
    <name evidence="2" type="ORF">SNEC2469_LOCUS14255</name>
</gene>
<comment type="caution">
    <text evidence="2">The sequence shown here is derived from an EMBL/GenBank/DDBJ whole genome shotgun (WGS) entry which is preliminary data.</text>
</comment>
<reference evidence="2" key="1">
    <citation type="submission" date="2021-02" db="EMBL/GenBank/DDBJ databases">
        <authorList>
            <person name="Dougan E. K."/>
            <person name="Rhodes N."/>
            <person name="Thang M."/>
            <person name="Chan C."/>
        </authorList>
    </citation>
    <scope>NUCLEOTIDE SEQUENCE</scope>
</reference>
<keyword evidence="1" id="KW-0812">Transmembrane</keyword>
<feature type="transmembrane region" description="Helical" evidence="1">
    <location>
        <begin position="794"/>
        <end position="816"/>
    </location>
</feature>
<evidence type="ECO:0000313" key="3">
    <source>
        <dbReference type="Proteomes" id="UP000601435"/>
    </source>
</evidence>
<dbReference type="PANTHER" id="PTHR11319:SF35">
    <property type="entry name" value="OUTER MEMBRANE PROTEIN PMPC-RELATED"/>
    <property type="match status" value="1"/>
</dbReference>
<dbReference type="InterPro" id="IPR045266">
    <property type="entry name" value="DOH_DOMON"/>
</dbReference>
<feature type="transmembrane region" description="Helical" evidence="1">
    <location>
        <begin position="688"/>
        <end position="707"/>
    </location>
</feature>
<evidence type="ECO:0008006" key="4">
    <source>
        <dbReference type="Google" id="ProtNLM"/>
    </source>
</evidence>
<proteinExistence type="predicted"/>
<feature type="transmembrane region" description="Helical" evidence="1">
    <location>
        <begin position="549"/>
        <end position="570"/>
    </location>
</feature>
<dbReference type="SMART" id="SM01411">
    <property type="entry name" value="Ephrin_rec_like"/>
    <property type="match status" value="1"/>
</dbReference>
<feature type="transmembrane region" description="Helical" evidence="1">
    <location>
        <begin position="828"/>
        <end position="852"/>
    </location>
</feature>
<keyword evidence="1" id="KW-0472">Membrane</keyword>
<accession>A0A812T0V2</accession>
<dbReference type="SUPFAM" id="SSF52200">
    <property type="entry name" value="Toll/Interleukin receptor TIR domain"/>
    <property type="match status" value="1"/>
</dbReference>
<feature type="transmembrane region" description="Helical" evidence="1">
    <location>
        <begin position="518"/>
        <end position="537"/>
    </location>
</feature>
<dbReference type="Gene3D" id="2.10.50.10">
    <property type="entry name" value="Tumor Necrosis Factor Receptor, subunit A, domain 2"/>
    <property type="match status" value="1"/>
</dbReference>
<dbReference type="Proteomes" id="UP000601435">
    <property type="component" value="Unassembled WGS sequence"/>
</dbReference>
<dbReference type="OrthoDB" id="425380at2759"/>
<dbReference type="CDD" id="cd09631">
    <property type="entry name" value="DOMON_DOH"/>
    <property type="match status" value="1"/>
</dbReference>
<dbReference type="AlphaFoldDB" id="A0A812T0V2"/>
<dbReference type="Gene3D" id="3.40.50.10140">
    <property type="entry name" value="Toll/interleukin-1 receptor homology (TIR) domain"/>
    <property type="match status" value="1"/>
</dbReference>
<organism evidence="2 3">
    <name type="scientific">Symbiodinium necroappetens</name>
    <dbReference type="NCBI Taxonomy" id="1628268"/>
    <lineage>
        <taxon>Eukaryota</taxon>
        <taxon>Sar</taxon>
        <taxon>Alveolata</taxon>
        <taxon>Dinophyceae</taxon>
        <taxon>Suessiales</taxon>
        <taxon>Symbiodiniaceae</taxon>
        <taxon>Symbiodinium</taxon>
    </lineage>
</organism>
<sequence length="1181" mass="130076">MDQMTGKGLASISSINMCLQHKALYYVAKSVIDEDLQDIARRIDTFPELFAKLNALGGRWAARDVVVEHTLQAETRFKQTVLGRGNETFAEGINQPIVDYSEDLLIIDATFGMDWGHTTYRALGPHYTIFYSLDFVQHYVNVSLCCKTLGWMGMGWLDPAREGGPLMQDTDMVVAYVKDGQAGIEDRFARWIEEPLKDELLQGQRSDDLGNPLNGANDLELVPGVLGTSGKEWCPDDACNPGFSLVQFRRKFMTEDISDIVLPVKASKIGIIFSFAKTDPFETYLEQHLPTSTGYIDIAWNLVCDPGLYFDITVTECKPCEKGFFRPDNTSVFTCLRAPPGTFQNETGQASAKPCKRGFTTFTAGATQEFACVCPGPSLTVPSGRYHVDICGGSFRRVPEFWLRYSQASDPAVRERIAAFCSSYAFADTEACTSRVYCEANLEDTACDHAPPKLLPGYWSSPDDPLSVYTCASEFHCRGGPPGEVCASGRRDVACGLCKANYHGGDQGTCIPCESTDMVPGILALTACVLVAIAVSIRMRSHLTKNSKAVLSLGIILSQAGVLVQTLGVFSDLTMVWEEPVKTLLELMQLVNLVGNEDPALSVMMILLTLPGLCILGGLMGWMLSRYKGESFSWPRYLNVVGLLVMFGYLAVCMALSRPIHCVSNPNGTQSMKSFPAQVCWTDSHTPAAIEAIFGLTVFGLGFLAYIMQVVWRYPSLVDTGHGLKLLTQYHFLFNRFGSHAYYWGPYFILQKLLVAIVPIVFADSAIVQIMLLSLLMVIYLATCCHVKPWATDLANLADVFLNMGLMLMLLIAAFLADSAGRDSRSRLSVILVIMLLKICFGIASLAGYAVYKKLFPGKMYDYFLCHHKAGAGTLCRWLKTEMLKQSKNRAKVFLDSDELEGLADIGDIVKSQTGTLVIVATKSVLSRPWCAMEITSGVNNKIDIVMVECNNFSHYDEEGFRALREGWGSADIMIFAQNAIDPGVVEECYRRLQSVTRIPFDSNGTLRKHQEAVATLLKQNLPKTNEEADKHADVVILGAVSSSEGKFTCQVLADNVIHRTAKNAVLVCSSEDAVQASATAQYMLVVLSGGILQDDTFLAMLEAVDTAFTDQLEIVSAIADQSFEFPSANYFQALVEKGSKNLEQSVRRVVNILALPFSPQVSSKVLSAQADELCRRFRFK</sequence>
<keyword evidence="3" id="KW-1185">Reference proteome</keyword>
<protein>
    <recommendedName>
        <fullName evidence="4">TIR domain-containing protein</fullName>
    </recommendedName>
</protein>
<feature type="transmembrane region" description="Helical" evidence="1">
    <location>
        <begin position="600"/>
        <end position="625"/>
    </location>
</feature>
<feature type="transmembrane region" description="Helical" evidence="1">
    <location>
        <begin position="753"/>
        <end position="782"/>
    </location>
</feature>
<feature type="non-terminal residue" evidence="2">
    <location>
        <position position="1"/>
    </location>
</feature>